<reference evidence="2" key="1">
    <citation type="journal article" date="2019" name="Int. J. Syst. Evol. Microbiol.">
        <title>The Global Catalogue of Microorganisms (GCM) 10K type strain sequencing project: providing services to taxonomists for standard genome sequencing and annotation.</title>
        <authorList>
            <consortium name="The Broad Institute Genomics Platform"/>
            <consortium name="The Broad Institute Genome Sequencing Center for Infectious Disease"/>
            <person name="Wu L."/>
            <person name="Ma J."/>
        </authorList>
    </citation>
    <scope>NUCLEOTIDE SEQUENCE [LARGE SCALE GENOMIC DNA]</scope>
    <source>
        <strain evidence="2">JCM 17939</strain>
    </source>
</reference>
<name>A0ABP8UE50_9ACTN</name>
<keyword evidence="2" id="KW-1185">Reference proteome</keyword>
<dbReference type="Proteomes" id="UP001501442">
    <property type="component" value="Unassembled WGS sequence"/>
</dbReference>
<gene>
    <name evidence="1" type="ORF">GCM10023196_052300</name>
</gene>
<proteinExistence type="predicted"/>
<accession>A0ABP8UE50</accession>
<evidence type="ECO:0000313" key="2">
    <source>
        <dbReference type="Proteomes" id="UP001501442"/>
    </source>
</evidence>
<sequence length="90" mass="10081">MIDQPSKQAVADRLTLVSAKPIGRQPPRAAVLVVGERVHSAWWYKPLLEDLIVGFDKAAWNDRLTGETMLLVDADSDDRVGPRRSRRDSV</sequence>
<dbReference type="EMBL" id="BAABHK010000007">
    <property type="protein sequence ID" value="GAA4629738.1"/>
    <property type="molecule type" value="Genomic_DNA"/>
</dbReference>
<comment type="caution">
    <text evidence="1">The sequence shown here is derived from an EMBL/GenBank/DDBJ whole genome shotgun (WGS) entry which is preliminary data.</text>
</comment>
<evidence type="ECO:0000313" key="1">
    <source>
        <dbReference type="EMBL" id="GAA4629738.1"/>
    </source>
</evidence>
<protein>
    <submittedName>
        <fullName evidence="1">Uncharacterized protein</fullName>
    </submittedName>
</protein>
<organism evidence="1 2">
    <name type="scientific">Actinoallomurus vinaceus</name>
    <dbReference type="NCBI Taxonomy" id="1080074"/>
    <lineage>
        <taxon>Bacteria</taxon>
        <taxon>Bacillati</taxon>
        <taxon>Actinomycetota</taxon>
        <taxon>Actinomycetes</taxon>
        <taxon>Streptosporangiales</taxon>
        <taxon>Thermomonosporaceae</taxon>
        <taxon>Actinoallomurus</taxon>
    </lineage>
</organism>